<sequence length="197" mass="22284">MCCLPYCKENGLKNDEYNCCCCGKMKAKTATIVITIFETLWLSMCLVFALTSQANNAITITVISLMFIPIIPVILALFTMRSIFLLIHWILFAFECVMVVGMTGVVFGAAYDQWLPEIKGKYDLTVLASVAFYAQLINIRFGIPITTSRGNYLGVATLFCYWKLTNPKWAFYKYLKKINASNDEETPNTRDKAQTNV</sequence>
<feature type="transmembrane region" description="Helical" evidence="1">
    <location>
        <begin position="32"/>
        <end position="51"/>
    </location>
</feature>
<protein>
    <submittedName>
        <fullName evidence="3">Uncharacterized protein</fullName>
    </submittedName>
</protein>
<evidence type="ECO:0000313" key="3">
    <source>
        <dbReference type="WBParaSite" id="MBELARI_LOCUS2646"/>
    </source>
</evidence>
<feature type="transmembrane region" description="Helical" evidence="1">
    <location>
        <begin position="85"/>
        <end position="110"/>
    </location>
</feature>
<dbReference type="AlphaFoldDB" id="A0AAF3F6Y3"/>
<keyword evidence="1" id="KW-1133">Transmembrane helix</keyword>
<proteinExistence type="predicted"/>
<dbReference type="Proteomes" id="UP000887575">
    <property type="component" value="Unassembled WGS sequence"/>
</dbReference>
<keyword evidence="2" id="KW-1185">Reference proteome</keyword>
<evidence type="ECO:0000256" key="1">
    <source>
        <dbReference type="SAM" id="Phobius"/>
    </source>
</evidence>
<feature type="transmembrane region" description="Helical" evidence="1">
    <location>
        <begin position="122"/>
        <end position="143"/>
    </location>
</feature>
<accession>A0AAF3F6Y3</accession>
<feature type="transmembrane region" description="Helical" evidence="1">
    <location>
        <begin position="57"/>
        <end position="78"/>
    </location>
</feature>
<name>A0AAF3F6Y3_9BILA</name>
<dbReference type="WBParaSite" id="MBELARI_LOCUS2646">
    <property type="protein sequence ID" value="MBELARI_LOCUS2646"/>
    <property type="gene ID" value="MBELARI_LOCUS2646"/>
</dbReference>
<keyword evidence="1" id="KW-0472">Membrane</keyword>
<keyword evidence="1" id="KW-0812">Transmembrane</keyword>
<evidence type="ECO:0000313" key="2">
    <source>
        <dbReference type="Proteomes" id="UP000887575"/>
    </source>
</evidence>
<reference evidence="3" key="1">
    <citation type="submission" date="2024-02" db="UniProtKB">
        <authorList>
            <consortium name="WormBaseParasite"/>
        </authorList>
    </citation>
    <scope>IDENTIFICATION</scope>
</reference>
<organism evidence="2 3">
    <name type="scientific">Mesorhabditis belari</name>
    <dbReference type="NCBI Taxonomy" id="2138241"/>
    <lineage>
        <taxon>Eukaryota</taxon>
        <taxon>Metazoa</taxon>
        <taxon>Ecdysozoa</taxon>
        <taxon>Nematoda</taxon>
        <taxon>Chromadorea</taxon>
        <taxon>Rhabditida</taxon>
        <taxon>Rhabditina</taxon>
        <taxon>Rhabditomorpha</taxon>
        <taxon>Rhabditoidea</taxon>
        <taxon>Rhabditidae</taxon>
        <taxon>Mesorhabditinae</taxon>
        <taxon>Mesorhabditis</taxon>
    </lineage>
</organism>